<evidence type="ECO:0000313" key="3">
    <source>
        <dbReference type="Proteomes" id="UP000031036"/>
    </source>
</evidence>
<evidence type="ECO:0000313" key="1">
    <source>
        <dbReference type="EMBL" id="KHN82181.1"/>
    </source>
</evidence>
<dbReference type="EMBL" id="JPKZ01001397">
    <property type="protein sequence ID" value="KHN82181.1"/>
    <property type="molecule type" value="Genomic_DNA"/>
</dbReference>
<reference evidence="1 3" key="1">
    <citation type="submission" date="2014-11" db="EMBL/GenBank/DDBJ databases">
        <title>Genetic blueprint of the zoonotic pathogen Toxocara canis.</title>
        <authorList>
            <person name="Zhu X.-Q."/>
            <person name="Korhonen P.K."/>
            <person name="Cai H."/>
            <person name="Young N.D."/>
            <person name="Nejsum P."/>
            <person name="von Samson-Himmelstjerna G."/>
            <person name="Boag P.R."/>
            <person name="Tan P."/>
            <person name="Li Q."/>
            <person name="Min J."/>
            <person name="Yang Y."/>
            <person name="Wang X."/>
            <person name="Fang X."/>
            <person name="Hall R.S."/>
            <person name="Hofmann A."/>
            <person name="Sternberg P.W."/>
            <person name="Jex A.R."/>
            <person name="Gasser R.B."/>
        </authorList>
    </citation>
    <scope>NUCLEOTIDE SEQUENCE [LARGE SCALE GENOMIC DNA]</scope>
    <source>
        <strain evidence="1">PN_DK_2014</strain>
    </source>
</reference>
<gene>
    <name evidence="1" type="ORF">Tcan_14444</name>
    <name evidence="2" type="ORF">TCNE_LOCUS8374</name>
</gene>
<dbReference type="EMBL" id="UYWY01019890">
    <property type="protein sequence ID" value="VDM39695.1"/>
    <property type="molecule type" value="Genomic_DNA"/>
</dbReference>
<keyword evidence="3" id="KW-1185">Reference proteome</keyword>
<sequence length="133" mass="14906">MYHPVGAQEKDVSTRLIKPTLPSINIDNVLYLAHNWNPSWEVDASIAIFDEGIAQYLLADAESHTKFFAALILGKPSLRCHLVKDEPRDVLDEDTGNMFTIVCGEGSELAPADAKKVEYLKDVLSRRGYRFVN</sequence>
<reference evidence="2" key="2">
    <citation type="submission" date="2018-11" db="EMBL/GenBank/DDBJ databases">
        <authorList>
            <consortium name="Pathogen Informatics"/>
        </authorList>
    </citation>
    <scope>NUCLEOTIDE SEQUENCE [LARGE SCALE GENOMIC DNA]</scope>
</reference>
<dbReference type="OMA" id="ERWNHDW"/>
<protein>
    <submittedName>
        <fullName evidence="1">Uncharacterized protein</fullName>
    </submittedName>
</protein>
<proteinExistence type="predicted"/>
<dbReference type="Proteomes" id="UP000031036">
    <property type="component" value="Unassembled WGS sequence"/>
</dbReference>
<accession>A0A0B2VF82</accession>
<organism evidence="1 3">
    <name type="scientific">Toxocara canis</name>
    <name type="common">Canine roundworm</name>
    <dbReference type="NCBI Taxonomy" id="6265"/>
    <lineage>
        <taxon>Eukaryota</taxon>
        <taxon>Metazoa</taxon>
        <taxon>Ecdysozoa</taxon>
        <taxon>Nematoda</taxon>
        <taxon>Chromadorea</taxon>
        <taxon>Rhabditida</taxon>
        <taxon>Spirurina</taxon>
        <taxon>Ascaridomorpha</taxon>
        <taxon>Ascaridoidea</taxon>
        <taxon>Toxocaridae</taxon>
        <taxon>Toxocara</taxon>
    </lineage>
</organism>
<dbReference type="OrthoDB" id="5826469at2759"/>
<evidence type="ECO:0000313" key="2">
    <source>
        <dbReference type="EMBL" id="VDM39695.1"/>
    </source>
</evidence>
<name>A0A0B2VF82_TOXCA</name>
<dbReference type="AlphaFoldDB" id="A0A0B2VF82"/>